<dbReference type="VEuPathDB" id="FungiDB:GMDG_06430"/>
<dbReference type="PANTHER" id="PTHR11266">
    <property type="entry name" value="PEROXISOMAL MEMBRANE PROTEIN 2, PXMP2 MPV17"/>
    <property type="match status" value="1"/>
</dbReference>
<comment type="subcellular location">
    <subcellularLocation>
        <location evidence="1">Membrane</location>
        <topology evidence="1">Multi-pass membrane protein</topology>
    </subcellularLocation>
</comment>
<feature type="compositionally biased region" description="Low complexity" evidence="7">
    <location>
        <begin position="92"/>
        <end position="124"/>
    </location>
</feature>
<dbReference type="PANTHER" id="PTHR11266:SF113">
    <property type="entry name" value="MEMBRANE PROTEIN, MPV17_PMP22 FAMILY, PUTATIVE (AFU_ORTHOLOGUE AFUA_1G13840)-RELATED"/>
    <property type="match status" value="1"/>
</dbReference>
<dbReference type="GeneID" id="36285025"/>
<sequence>MIPRAEAAWRQKTQSPAKSSPISAFTDKHDKHDKPLIVPCHYNKTLPSRPLTPSHKTSHHASPLITPTYMSGLALKAGLRAAAPLRRPPPLLRRQQAPKRTTTTNANAPKTAAPGSTTTTPSPSTTIPMAGSIPPLPLWQRLGPLTTALSLFSRAQRARPWTTQFVSTLIVYFLGDLSAQLIRGGEYEAERAGRALVIGAGAAIPGYTWFVYLGNSFNYTSPTLSLLTKVIVNQLAFTPVFNTYFFGMQSLLSHPPSLSSLEHAVEHVKRTVPTSFVNSCKLWPLVTAFSFTFLPPDFRNVFGGVVAIGWQAYLSFLNRKVEGGVEREEREEERRVLEAEREEGKGSTA</sequence>
<feature type="region of interest" description="Disordered" evidence="7">
    <location>
        <begin position="82"/>
        <end position="124"/>
    </location>
</feature>
<keyword evidence="4" id="KW-1133">Transmembrane helix</keyword>
<gene>
    <name evidence="8" type="ORF">VC83_01938</name>
</gene>
<evidence type="ECO:0000256" key="1">
    <source>
        <dbReference type="ARBA" id="ARBA00004141"/>
    </source>
</evidence>
<dbReference type="GO" id="GO:0005739">
    <property type="term" value="C:mitochondrion"/>
    <property type="evidence" value="ECO:0007669"/>
    <property type="project" value="TreeGrafter"/>
</dbReference>
<feature type="compositionally biased region" description="Polar residues" evidence="7">
    <location>
        <begin position="11"/>
        <end position="23"/>
    </location>
</feature>
<evidence type="ECO:0008006" key="9">
    <source>
        <dbReference type="Google" id="ProtNLM"/>
    </source>
</evidence>
<dbReference type="Pfam" id="PF04117">
    <property type="entry name" value="Mpv17_PMP22"/>
    <property type="match status" value="1"/>
</dbReference>
<feature type="region of interest" description="Disordered" evidence="7">
    <location>
        <begin position="1"/>
        <end position="34"/>
    </location>
</feature>
<evidence type="ECO:0000256" key="7">
    <source>
        <dbReference type="SAM" id="MobiDB-lite"/>
    </source>
</evidence>
<keyword evidence="5" id="KW-0472">Membrane</keyword>
<dbReference type="RefSeq" id="XP_024326738.1">
    <property type="nucleotide sequence ID" value="XM_024465610.1"/>
</dbReference>
<dbReference type="eggNOG" id="KOG1944">
    <property type="taxonomic scope" value="Eukaryota"/>
</dbReference>
<evidence type="ECO:0000256" key="3">
    <source>
        <dbReference type="ARBA" id="ARBA00022692"/>
    </source>
</evidence>
<accession>A0A177AJI9</accession>
<dbReference type="InterPro" id="IPR007248">
    <property type="entry name" value="Mpv17_PMP22"/>
</dbReference>
<comment type="similarity">
    <text evidence="2 6">Belongs to the peroxisomal membrane protein PXMP2/4 family.</text>
</comment>
<evidence type="ECO:0000256" key="5">
    <source>
        <dbReference type="ARBA" id="ARBA00023136"/>
    </source>
</evidence>
<protein>
    <recommendedName>
        <fullName evidence="9">Protein required for ethanol metabolism</fullName>
    </recommendedName>
</protein>
<dbReference type="OrthoDB" id="430207at2759"/>
<name>A0A177AJI9_9PEZI</name>
<reference evidence="8" key="1">
    <citation type="submission" date="2016-03" db="EMBL/GenBank/DDBJ databases">
        <title>Updated assembly of Pseudogymnoascus destructans, the fungus causing white-nose syndrome of bats.</title>
        <authorList>
            <person name="Palmer J.M."/>
            <person name="Drees K.P."/>
            <person name="Foster J.T."/>
            <person name="Lindner D.L."/>
        </authorList>
    </citation>
    <scope>NUCLEOTIDE SEQUENCE [LARGE SCALE GENOMIC DNA]</scope>
    <source>
        <strain evidence="8">20631-21</strain>
    </source>
</reference>
<evidence type="ECO:0000256" key="2">
    <source>
        <dbReference type="ARBA" id="ARBA00006824"/>
    </source>
</evidence>
<dbReference type="EMBL" id="KV441389">
    <property type="protein sequence ID" value="OAF61463.1"/>
    <property type="molecule type" value="Genomic_DNA"/>
</dbReference>
<keyword evidence="3" id="KW-0812">Transmembrane</keyword>
<dbReference type="AlphaFoldDB" id="A0A177AJI9"/>
<dbReference type="Proteomes" id="UP000077154">
    <property type="component" value="Unassembled WGS sequence"/>
</dbReference>
<dbReference type="GO" id="GO:0016020">
    <property type="term" value="C:membrane"/>
    <property type="evidence" value="ECO:0007669"/>
    <property type="project" value="UniProtKB-SubCell"/>
</dbReference>
<evidence type="ECO:0000313" key="8">
    <source>
        <dbReference type="EMBL" id="OAF61463.1"/>
    </source>
</evidence>
<proteinExistence type="inferred from homology"/>
<feature type="region of interest" description="Disordered" evidence="7">
    <location>
        <begin position="327"/>
        <end position="349"/>
    </location>
</feature>
<organism evidence="8">
    <name type="scientific">Pseudogymnoascus destructans</name>
    <dbReference type="NCBI Taxonomy" id="655981"/>
    <lineage>
        <taxon>Eukaryota</taxon>
        <taxon>Fungi</taxon>
        <taxon>Dikarya</taxon>
        <taxon>Ascomycota</taxon>
        <taxon>Pezizomycotina</taxon>
        <taxon>Leotiomycetes</taxon>
        <taxon>Thelebolales</taxon>
        <taxon>Thelebolaceae</taxon>
        <taxon>Pseudogymnoascus</taxon>
    </lineage>
</organism>
<evidence type="ECO:0000256" key="6">
    <source>
        <dbReference type="RuleBase" id="RU363053"/>
    </source>
</evidence>
<evidence type="ECO:0000256" key="4">
    <source>
        <dbReference type="ARBA" id="ARBA00022989"/>
    </source>
</evidence>